<dbReference type="Proteomes" id="UP001321580">
    <property type="component" value="Unassembled WGS sequence"/>
</dbReference>
<gene>
    <name evidence="1" type="ORF">QLQ15_03850</name>
</gene>
<keyword evidence="2" id="KW-1185">Reference proteome</keyword>
<accession>A0ABT6XDC3</accession>
<dbReference type="RefSeq" id="WP_283211528.1">
    <property type="nucleotide sequence ID" value="NZ_JASGBI010000001.1"/>
</dbReference>
<protein>
    <submittedName>
        <fullName evidence="1">Uncharacterized protein</fullName>
    </submittedName>
</protein>
<evidence type="ECO:0000313" key="1">
    <source>
        <dbReference type="EMBL" id="MDI9238039.1"/>
    </source>
</evidence>
<evidence type="ECO:0000313" key="2">
    <source>
        <dbReference type="Proteomes" id="UP001321580"/>
    </source>
</evidence>
<name>A0ABT6XDC3_9GAMM</name>
<sequence length="67" mass="7435">MNIFTNLPFLQNLPVEFHLFDEQDEPYARGYGNRIASERFFAPLGHGRAGRNPDTLDPSLIAVGGCA</sequence>
<dbReference type="EMBL" id="JASGBI010000001">
    <property type="protein sequence ID" value="MDI9238039.1"/>
    <property type="molecule type" value="Genomic_DNA"/>
</dbReference>
<proteinExistence type="predicted"/>
<comment type="caution">
    <text evidence="1">The sequence shown here is derived from an EMBL/GenBank/DDBJ whole genome shotgun (WGS) entry which is preliminary data.</text>
</comment>
<organism evidence="1 2">
    <name type="scientific">Lysobacter stagni</name>
    <dbReference type="NCBI Taxonomy" id="3045172"/>
    <lineage>
        <taxon>Bacteria</taxon>
        <taxon>Pseudomonadati</taxon>
        <taxon>Pseudomonadota</taxon>
        <taxon>Gammaproteobacteria</taxon>
        <taxon>Lysobacterales</taxon>
        <taxon>Lysobacteraceae</taxon>
        <taxon>Lysobacter</taxon>
    </lineage>
</organism>
<reference evidence="1 2" key="1">
    <citation type="submission" date="2023-05" db="EMBL/GenBank/DDBJ databases">
        <title>Lysobacter sp. strain LF1 Genome sequencing and assembly.</title>
        <authorList>
            <person name="Jung Y."/>
        </authorList>
    </citation>
    <scope>NUCLEOTIDE SEQUENCE [LARGE SCALE GENOMIC DNA]</scope>
    <source>
        <strain evidence="1 2">LF1</strain>
    </source>
</reference>